<comment type="catalytic activity">
    <reaction evidence="1">
        <text>Hydrolysis of terminal, non-reducing beta-D-mannose residues in beta-D-mannosides.</text>
        <dbReference type="EC" id="3.2.1.25"/>
    </reaction>
</comment>
<dbReference type="InterPro" id="IPR013783">
    <property type="entry name" value="Ig-like_fold"/>
</dbReference>
<dbReference type="InterPro" id="IPR050887">
    <property type="entry name" value="Beta-mannosidase_GH2"/>
</dbReference>
<evidence type="ECO:0000259" key="6">
    <source>
        <dbReference type="Pfam" id="PF22666"/>
    </source>
</evidence>
<dbReference type="Pfam" id="PF00703">
    <property type="entry name" value="Glyco_hydro_2"/>
    <property type="match status" value="1"/>
</dbReference>
<dbReference type="EC" id="3.2.1.25" evidence="2"/>
<accession>A0ABP0ZF30</accession>
<dbReference type="InterPro" id="IPR054593">
    <property type="entry name" value="Beta-mannosidase-like_N2"/>
</dbReference>
<gene>
    <name evidence="7" type="ORF">LODBEIA_P09870</name>
</gene>
<sequence>MPCSSILTNWQFQLLTNDTSLPIASNTLYNATVSTTGHQIHSDLQFNNLVPDLFHDDNEVSLQWISNATWKYRAVFDGCANDDAATNSSAHLIFEGLDAIARVTLNDNDSILNSSNAFHRHVVPLPQPQSPHVLSIEFESGWQHGKKLEREWGRKECWNGDCSRVYSRKPAYQYGWDWGPTYLTLGPWRPVTLVCGDFIEDFFVKYDLNEEMTEAKLTFEIRARLAKPRTRGARIVIYDPRGVEVDVIPIEQVKVDDFCVVEYLLHDVELWYPYKFGVPTLYTFEMYFDYDDDSVLMSVEKIGFRKVELVQTQDEFGESFYFKVNGVAIQMLGSNWVPQHSFHSTVKPVDYANILRRVVDSNQNMIRVWGGGQYENDEFYSLCDELGIMIWQDFMFACAIYPSAPIVNSVEKEVRDQLQRLRRYASIVIYAGNNEDYQIADALKLDQSNITQFPARVIYEKVIPEAIHKLANQVIYRYGSPYSDPSHSSYDVSIGDSHQWLVWHGPRLPYQEWPQLSGRFVSEFGMLAFPSYNTLASHISPDQLYFNSTMVNFHNKAMNGVVNSKHYVEQNIHIPSNCTLERWVYLTQLMQSEAISLAFRVWRRKWHKREVGGILVWQLNDCWPAISWSIIGYGNVPKLSYYGVRRESADFAIAGYVYSKPRRRHGEKAQVVLKEEEEEEEEEEWELDVWGFGVGCNMTLAIRAYNSTTGHVTDSSTTPRLNFSFNKVNSILTGYTPHWLKKATIVELRLFHADGTLAAGSSIWPQPLKSIDWVSLNKDLSLGMEVVRRRNDTLIILSTNKPVKGLEVYVPGRDLEISDNGIDLFPGDNQTLVIGNLQEKDRSGIRYRHL</sequence>
<dbReference type="GeneID" id="92206183"/>
<evidence type="ECO:0000256" key="3">
    <source>
        <dbReference type="ARBA" id="ARBA00022801"/>
    </source>
</evidence>
<keyword evidence="3" id="KW-0378">Hydrolase</keyword>
<proteinExistence type="predicted"/>
<dbReference type="InterPro" id="IPR036156">
    <property type="entry name" value="Beta-gal/glucu_dom_sf"/>
</dbReference>
<organism evidence="7 8">
    <name type="scientific">Lodderomyces beijingensis</name>
    <dbReference type="NCBI Taxonomy" id="1775926"/>
    <lineage>
        <taxon>Eukaryota</taxon>
        <taxon>Fungi</taxon>
        <taxon>Dikarya</taxon>
        <taxon>Ascomycota</taxon>
        <taxon>Saccharomycotina</taxon>
        <taxon>Pichiomycetes</taxon>
        <taxon>Debaryomycetaceae</taxon>
        <taxon>Candida/Lodderomyces clade</taxon>
        <taxon>Lodderomyces</taxon>
    </lineage>
</organism>
<dbReference type="PANTHER" id="PTHR43730">
    <property type="entry name" value="BETA-MANNOSIDASE"/>
    <property type="match status" value="1"/>
</dbReference>
<protein>
    <recommendedName>
        <fullName evidence="2">beta-mannosidase</fullName>
        <ecNumber evidence="2">3.2.1.25</ecNumber>
    </recommendedName>
</protein>
<dbReference type="SUPFAM" id="SSF49785">
    <property type="entry name" value="Galactose-binding domain-like"/>
    <property type="match status" value="1"/>
</dbReference>
<dbReference type="Gene3D" id="2.60.40.10">
    <property type="entry name" value="Immunoglobulins"/>
    <property type="match status" value="2"/>
</dbReference>
<dbReference type="InterPro" id="IPR017853">
    <property type="entry name" value="GH"/>
</dbReference>
<evidence type="ECO:0000256" key="2">
    <source>
        <dbReference type="ARBA" id="ARBA00012754"/>
    </source>
</evidence>
<dbReference type="Gene3D" id="2.60.120.260">
    <property type="entry name" value="Galactose-binding domain-like"/>
    <property type="match status" value="1"/>
</dbReference>
<name>A0ABP0ZF30_9ASCO</name>
<dbReference type="SUPFAM" id="SSF51445">
    <property type="entry name" value="(Trans)glycosidases"/>
    <property type="match status" value="1"/>
</dbReference>
<evidence type="ECO:0000313" key="7">
    <source>
        <dbReference type="EMBL" id="CAK9436429.1"/>
    </source>
</evidence>
<dbReference type="InterPro" id="IPR006102">
    <property type="entry name" value="Ig-like_GH2"/>
</dbReference>
<dbReference type="Pfam" id="PF22666">
    <property type="entry name" value="Glyco_hydro_2_N2"/>
    <property type="match status" value="1"/>
</dbReference>
<evidence type="ECO:0000259" key="5">
    <source>
        <dbReference type="Pfam" id="PF00703"/>
    </source>
</evidence>
<dbReference type="Proteomes" id="UP001497383">
    <property type="component" value="Chromosome 1"/>
</dbReference>
<reference evidence="7 8" key="1">
    <citation type="submission" date="2024-03" db="EMBL/GenBank/DDBJ databases">
        <authorList>
            <person name="Brejova B."/>
        </authorList>
    </citation>
    <scope>NUCLEOTIDE SEQUENCE [LARGE SCALE GENOMIC DNA]</scope>
    <source>
        <strain evidence="7 8">CBS 14171</strain>
    </source>
</reference>
<dbReference type="Gene3D" id="3.20.20.80">
    <property type="entry name" value="Glycosidases"/>
    <property type="match status" value="1"/>
</dbReference>
<dbReference type="SUPFAM" id="SSF49303">
    <property type="entry name" value="beta-Galactosidase/glucuronidase domain"/>
    <property type="match status" value="2"/>
</dbReference>
<dbReference type="RefSeq" id="XP_066827925.1">
    <property type="nucleotide sequence ID" value="XM_066976967.1"/>
</dbReference>
<keyword evidence="4" id="KW-0326">Glycosidase</keyword>
<feature type="domain" description="Glycoside hydrolase family 2 immunoglobulin-like beta-sandwich" evidence="5">
    <location>
        <begin position="198"/>
        <end position="305"/>
    </location>
</feature>
<dbReference type="InterPro" id="IPR008979">
    <property type="entry name" value="Galactose-bd-like_sf"/>
</dbReference>
<dbReference type="EMBL" id="OZ022405">
    <property type="protein sequence ID" value="CAK9436429.1"/>
    <property type="molecule type" value="Genomic_DNA"/>
</dbReference>
<evidence type="ECO:0000256" key="4">
    <source>
        <dbReference type="ARBA" id="ARBA00023295"/>
    </source>
</evidence>
<keyword evidence="8" id="KW-1185">Reference proteome</keyword>
<evidence type="ECO:0000256" key="1">
    <source>
        <dbReference type="ARBA" id="ARBA00000829"/>
    </source>
</evidence>
<feature type="domain" description="Beta-mannosidase-like galactose-binding" evidence="6">
    <location>
        <begin position="28"/>
        <end position="189"/>
    </location>
</feature>
<evidence type="ECO:0000313" key="8">
    <source>
        <dbReference type="Proteomes" id="UP001497383"/>
    </source>
</evidence>
<dbReference type="PANTHER" id="PTHR43730:SF1">
    <property type="entry name" value="BETA-MANNOSIDASE"/>
    <property type="match status" value="1"/>
</dbReference>